<dbReference type="EMBL" id="JPKZ01001436">
    <property type="protein sequence ID" value="KHN81967.1"/>
    <property type="molecule type" value="Genomic_DNA"/>
</dbReference>
<feature type="non-terminal residue" evidence="1">
    <location>
        <position position="111"/>
    </location>
</feature>
<evidence type="ECO:0000313" key="2">
    <source>
        <dbReference type="Proteomes" id="UP000031036"/>
    </source>
</evidence>
<reference evidence="1 2" key="1">
    <citation type="submission" date="2014-11" db="EMBL/GenBank/DDBJ databases">
        <title>Genetic blueprint of the zoonotic pathogen Toxocara canis.</title>
        <authorList>
            <person name="Zhu X.-Q."/>
            <person name="Korhonen P.K."/>
            <person name="Cai H."/>
            <person name="Young N.D."/>
            <person name="Nejsum P."/>
            <person name="von Samson-Himmelstjerna G."/>
            <person name="Boag P.R."/>
            <person name="Tan P."/>
            <person name="Li Q."/>
            <person name="Min J."/>
            <person name="Yang Y."/>
            <person name="Wang X."/>
            <person name="Fang X."/>
            <person name="Hall R.S."/>
            <person name="Hofmann A."/>
            <person name="Sternberg P.W."/>
            <person name="Jex A.R."/>
            <person name="Gasser R.B."/>
        </authorList>
    </citation>
    <scope>NUCLEOTIDE SEQUENCE [LARGE SCALE GENOMIC DNA]</scope>
    <source>
        <strain evidence="1">PN_DK_2014</strain>
    </source>
</reference>
<proteinExistence type="predicted"/>
<evidence type="ECO:0000313" key="1">
    <source>
        <dbReference type="EMBL" id="KHN81967.1"/>
    </source>
</evidence>
<sequence length="111" mass="12656">MEMLSEIGACLLQHNVCCQQYRTSSNTCEEDVQPLLRIVGPQKPTRIYRRRLNAPSLLQLIIVVVAGEEGKPSLPSIRNMWVFTRLRQLRVDDDDTFGVLFTLLLPSGHTF</sequence>
<name>A0A0B2VKJ7_TOXCA</name>
<protein>
    <submittedName>
        <fullName evidence="1">Uncharacterized protein</fullName>
    </submittedName>
</protein>
<dbReference type="AlphaFoldDB" id="A0A0B2VKJ7"/>
<organism evidence="1 2">
    <name type="scientific">Toxocara canis</name>
    <name type="common">Canine roundworm</name>
    <dbReference type="NCBI Taxonomy" id="6265"/>
    <lineage>
        <taxon>Eukaryota</taxon>
        <taxon>Metazoa</taxon>
        <taxon>Ecdysozoa</taxon>
        <taxon>Nematoda</taxon>
        <taxon>Chromadorea</taxon>
        <taxon>Rhabditida</taxon>
        <taxon>Spirurina</taxon>
        <taxon>Ascaridomorpha</taxon>
        <taxon>Ascaridoidea</taxon>
        <taxon>Toxocaridae</taxon>
        <taxon>Toxocara</taxon>
    </lineage>
</organism>
<dbReference type="Proteomes" id="UP000031036">
    <property type="component" value="Unassembled WGS sequence"/>
</dbReference>
<gene>
    <name evidence="1" type="ORF">Tcan_00912</name>
</gene>
<keyword evidence="2" id="KW-1185">Reference proteome</keyword>
<accession>A0A0B2VKJ7</accession>
<comment type="caution">
    <text evidence="1">The sequence shown here is derived from an EMBL/GenBank/DDBJ whole genome shotgun (WGS) entry which is preliminary data.</text>
</comment>